<sequence length="340" mass="38950">MKPTDFSKYLTLYLTSYLPSQRNVSKNTISSYCDTFSLFLTFCKEYCDISIEKLTLNQISADLVKNFLKWLEDKRDCCASTCNQRLAAIHSFFRYVQVESPQNIYLYQKIIAIQYKKRNKPTVNYLTVEDLKLILSQPDITVPSGRRDLVLLSILYDTGARVQELADLKVRHVRIDNPAKACLTGKGRKSREVPLMSKTKTLLENYLIEQNLTTPDKLDFPLFFNKQSTKLTRAGISYILEKYTQQARVISPNIPLVVTPHVLRHTKAMHLLQAGINIVYIRDILGHVDISTTEVYARADTEMKRSALEKINCDSVVESLPSWASNADLMTWLKGFSKSL</sequence>
<comment type="function">
    <text evidence="1">Site-specific tyrosine recombinase, which acts by catalyzing the cutting and rejoining of the recombining DNA molecules.</text>
</comment>
<proteinExistence type="inferred from homology"/>
<organism evidence="9 10">
    <name type="scientific">Clostridium chromiireducens</name>
    <dbReference type="NCBI Taxonomy" id="225345"/>
    <lineage>
        <taxon>Bacteria</taxon>
        <taxon>Bacillati</taxon>
        <taxon>Bacillota</taxon>
        <taxon>Clostridia</taxon>
        <taxon>Eubacteriales</taxon>
        <taxon>Clostridiaceae</taxon>
        <taxon>Clostridium</taxon>
    </lineage>
</organism>
<dbReference type="PROSITE" id="PS51900">
    <property type="entry name" value="CB"/>
    <property type="match status" value="1"/>
</dbReference>
<dbReference type="InterPro" id="IPR002104">
    <property type="entry name" value="Integrase_catalytic"/>
</dbReference>
<gene>
    <name evidence="9" type="ORF">GKZ28_27580</name>
</gene>
<dbReference type="PANTHER" id="PTHR30349">
    <property type="entry name" value="PHAGE INTEGRASE-RELATED"/>
    <property type="match status" value="1"/>
</dbReference>
<comment type="caution">
    <text evidence="9">The sequence shown here is derived from an EMBL/GenBank/DDBJ whole genome shotgun (WGS) entry which is preliminary data.</text>
</comment>
<dbReference type="PANTHER" id="PTHR30349:SF81">
    <property type="entry name" value="TYROSINE RECOMBINASE XERC"/>
    <property type="match status" value="1"/>
</dbReference>
<dbReference type="InterPro" id="IPR013762">
    <property type="entry name" value="Integrase-like_cat_sf"/>
</dbReference>
<name>A0A964RTL3_9CLOT</name>
<dbReference type="PROSITE" id="PS51898">
    <property type="entry name" value="TYR_RECOMBINASE"/>
    <property type="match status" value="1"/>
</dbReference>
<dbReference type="InterPro" id="IPR011010">
    <property type="entry name" value="DNA_brk_join_enz"/>
</dbReference>
<feature type="domain" description="Core-binding (CB)" evidence="8">
    <location>
        <begin position="1"/>
        <end position="97"/>
    </location>
</feature>
<keyword evidence="4 6" id="KW-0238">DNA-binding</keyword>
<dbReference type="AlphaFoldDB" id="A0A964RTL3"/>
<dbReference type="InterPro" id="IPR010998">
    <property type="entry name" value="Integrase_recombinase_N"/>
</dbReference>
<comment type="similarity">
    <text evidence="2">Belongs to the 'phage' integrase family.</text>
</comment>
<dbReference type="Gene3D" id="1.10.443.10">
    <property type="entry name" value="Intergrase catalytic core"/>
    <property type="match status" value="1"/>
</dbReference>
<dbReference type="EMBL" id="WSRQ01000132">
    <property type="protein sequence ID" value="MVX67378.1"/>
    <property type="molecule type" value="Genomic_DNA"/>
</dbReference>
<evidence type="ECO:0000256" key="6">
    <source>
        <dbReference type="PROSITE-ProRule" id="PRU01248"/>
    </source>
</evidence>
<accession>A0A964RTL3</accession>
<evidence type="ECO:0000256" key="5">
    <source>
        <dbReference type="ARBA" id="ARBA00023172"/>
    </source>
</evidence>
<evidence type="ECO:0000256" key="1">
    <source>
        <dbReference type="ARBA" id="ARBA00003283"/>
    </source>
</evidence>
<keyword evidence="3" id="KW-0229">DNA integration</keyword>
<evidence type="ECO:0000256" key="3">
    <source>
        <dbReference type="ARBA" id="ARBA00022908"/>
    </source>
</evidence>
<dbReference type="RefSeq" id="WP_160361778.1">
    <property type="nucleotide sequence ID" value="NZ_WSRQ01000132.1"/>
</dbReference>
<evidence type="ECO:0000259" key="8">
    <source>
        <dbReference type="PROSITE" id="PS51900"/>
    </source>
</evidence>
<evidence type="ECO:0000256" key="2">
    <source>
        <dbReference type="ARBA" id="ARBA00008857"/>
    </source>
</evidence>
<dbReference type="InterPro" id="IPR004107">
    <property type="entry name" value="Integrase_SAM-like_N"/>
</dbReference>
<dbReference type="InterPro" id="IPR044068">
    <property type="entry name" value="CB"/>
</dbReference>
<dbReference type="Proteomes" id="UP000656077">
    <property type="component" value="Unassembled WGS sequence"/>
</dbReference>
<protein>
    <submittedName>
        <fullName evidence="9">Tyrosine-type recombinase/integrase</fullName>
    </submittedName>
</protein>
<dbReference type="Pfam" id="PF00589">
    <property type="entry name" value="Phage_integrase"/>
    <property type="match status" value="1"/>
</dbReference>
<evidence type="ECO:0000313" key="9">
    <source>
        <dbReference type="EMBL" id="MVX67378.1"/>
    </source>
</evidence>
<dbReference type="InterPro" id="IPR050090">
    <property type="entry name" value="Tyrosine_recombinase_XerCD"/>
</dbReference>
<dbReference type="GO" id="GO:0015074">
    <property type="term" value="P:DNA integration"/>
    <property type="evidence" value="ECO:0007669"/>
    <property type="project" value="UniProtKB-KW"/>
</dbReference>
<dbReference type="GO" id="GO:0006310">
    <property type="term" value="P:DNA recombination"/>
    <property type="evidence" value="ECO:0007669"/>
    <property type="project" value="UniProtKB-KW"/>
</dbReference>
<dbReference type="Pfam" id="PF02899">
    <property type="entry name" value="Phage_int_SAM_1"/>
    <property type="match status" value="1"/>
</dbReference>
<evidence type="ECO:0000259" key="7">
    <source>
        <dbReference type="PROSITE" id="PS51898"/>
    </source>
</evidence>
<evidence type="ECO:0000256" key="4">
    <source>
        <dbReference type="ARBA" id="ARBA00023125"/>
    </source>
</evidence>
<keyword evidence="5" id="KW-0233">DNA recombination</keyword>
<dbReference type="GO" id="GO:0003677">
    <property type="term" value="F:DNA binding"/>
    <property type="evidence" value="ECO:0007669"/>
    <property type="project" value="UniProtKB-UniRule"/>
</dbReference>
<reference evidence="9" key="1">
    <citation type="submission" date="2019-12" db="EMBL/GenBank/DDBJ databases">
        <title>Microbes associate with the intestines of laboratory mice.</title>
        <authorList>
            <person name="Navarre W."/>
            <person name="Wong E."/>
        </authorList>
    </citation>
    <scope>NUCLEOTIDE SEQUENCE</scope>
    <source>
        <strain evidence="9">NM79_F5</strain>
    </source>
</reference>
<dbReference type="SUPFAM" id="SSF56349">
    <property type="entry name" value="DNA breaking-rejoining enzymes"/>
    <property type="match status" value="1"/>
</dbReference>
<dbReference type="Gene3D" id="1.10.150.130">
    <property type="match status" value="1"/>
</dbReference>
<evidence type="ECO:0000313" key="10">
    <source>
        <dbReference type="Proteomes" id="UP000656077"/>
    </source>
</evidence>
<dbReference type="CDD" id="cd01182">
    <property type="entry name" value="INT_RitC_C_like"/>
    <property type="match status" value="1"/>
</dbReference>
<feature type="domain" description="Tyr recombinase" evidence="7">
    <location>
        <begin position="121"/>
        <end position="309"/>
    </location>
</feature>